<evidence type="ECO:0000313" key="1">
    <source>
        <dbReference type="EMBL" id="MUH36934.1"/>
    </source>
</evidence>
<name>A0A7X3D271_9FLAO</name>
<dbReference type="AlphaFoldDB" id="A0A7X3D271"/>
<comment type="caution">
    <text evidence="1">The sequence shown here is derived from an EMBL/GenBank/DDBJ whole genome shotgun (WGS) entry which is preliminary data.</text>
</comment>
<proteinExistence type="predicted"/>
<organism evidence="1 2">
    <name type="scientific">Zobellia amurskyensis</name>
    <dbReference type="NCBI Taxonomy" id="248905"/>
    <lineage>
        <taxon>Bacteria</taxon>
        <taxon>Pseudomonadati</taxon>
        <taxon>Bacteroidota</taxon>
        <taxon>Flavobacteriia</taxon>
        <taxon>Flavobacteriales</taxon>
        <taxon>Flavobacteriaceae</taxon>
        <taxon>Zobellia</taxon>
    </lineage>
</organism>
<sequence>MTYFGLLKDLDLNSVTLNELKEIHLSNGLFQKVDRVILSLDKSPNPVTQQNSQPVYVPNSVMCKEFYDYILEVYEDVIENSLIGFLYNYEEDAMGLDEIEARKIALNYYKEIAQYIIKDEFDILSVNKSGTGFASMKRAKKLELFNMRKEVLQEKLVTRNPMPLTHFLVGDTNYFDENLISKLPILDEILKFEASLKIMLILNEQYNFEHDDTNSNLAAKRQSASSPEKKLKVKKKKAPLLSESDAINFLIDNVFIKQAEKNTT</sequence>
<gene>
    <name evidence="1" type="ORF">D9O36_13860</name>
</gene>
<evidence type="ECO:0000313" key="2">
    <source>
        <dbReference type="Proteomes" id="UP000540519"/>
    </source>
</evidence>
<dbReference type="Proteomes" id="UP000540519">
    <property type="component" value="Unassembled WGS sequence"/>
</dbReference>
<keyword evidence="2" id="KW-1185">Reference proteome</keyword>
<accession>A0A7X3D271</accession>
<dbReference type="RefSeq" id="WP_155600349.1">
    <property type="nucleotide sequence ID" value="NZ_RCNR01000028.1"/>
</dbReference>
<reference evidence="1 2" key="1">
    <citation type="journal article" date="2019" name="Mar. Drugs">
        <title>Comparative Genomics and CAZyme Genome Repertoires of Marine Zobellia amurskyensis KMM 3526(T) and Zobellia laminariae KMM 3676(T).</title>
        <authorList>
            <person name="Chernysheva N."/>
            <person name="Bystritskaya E."/>
            <person name="Stenkova A."/>
            <person name="Golovkin I."/>
            <person name="Nedashkovskaya O."/>
            <person name="Isaeva M."/>
        </authorList>
    </citation>
    <scope>NUCLEOTIDE SEQUENCE [LARGE SCALE GENOMIC DNA]</scope>
    <source>
        <strain evidence="1 2">KMM 3526</strain>
    </source>
</reference>
<protein>
    <submittedName>
        <fullName evidence="1">Uncharacterized protein</fullName>
    </submittedName>
</protein>
<dbReference type="EMBL" id="RCNR01000028">
    <property type="protein sequence ID" value="MUH36934.1"/>
    <property type="molecule type" value="Genomic_DNA"/>
</dbReference>
<dbReference type="OrthoDB" id="1179863at2"/>